<keyword evidence="5 7" id="KW-1133">Transmembrane helix</keyword>
<evidence type="ECO:0000256" key="2">
    <source>
        <dbReference type="ARBA" id="ARBA00022475"/>
    </source>
</evidence>
<proteinExistence type="predicted"/>
<dbReference type="EC" id="2.7.8.-" evidence="8"/>
<evidence type="ECO:0000256" key="6">
    <source>
        <dbReference type="ARBA" id="ARBA00023136"/>
    </source>
</evidence>
<feature type="transmembrane region" description="Helical" evidence="7">
    <location>
        <begin position="239"/>
        <end position="258"/>
    </location>
</feature>
<feature type="transmembrane region" description="Helical" evidence="7">
    <location>
        <begin position="99"/>
        <end position="118"/>
    </location>
</feature>
<feature type="transmembrane region" description="Helical" evidence="7">
    <location>
        <begin position="464"/>
        <end position="482"/>
    </location>
</feature>
<dbReference type="InterPro" id="IPR000715">
    <property type="entry name" value="Glycosyl_transferase_4"/>
</dbReference>
<evidence type="ECO:0000256" key="5">
    <source>
        <dbReference type="ARBA" id="ARBA00022989"/>
    </source>
</evidence>
<comment type="subcellular location">
    <subcellularLocation>
        <location evidence="1">Cell membrane</location>
        <topology evidence="1">Multi-pass membrane protein</topology>
    </subcellularLocation>
</comment>
<feature type="transmembrane region" description="Helical" evidence="7">
    <location>
        <begin position="44"/>
        <end position="65"/>
    </location>
</feature>
<evidence type="ECO:0000256" key="7">
    <source>
        <dbReference type="SAM" id="Phobius"/>
    </source>
</evidence>
<dbReference type="GO" id="GO:0016740">
    <property type="term" value="F:transferase activity"/>
    <property type="evidence" value="ECO:0007669"/>
    <property type="project" value="UniProtKB-KW"/>
</dbReference>
<dbReference type="PROSITE" id="PS01348">
    <property type="entry name" value="MRAY_2"/>
    <property type="match status" value="1"/>
</dbReference>
<evidence type="ECO:0000256" key="1">
    <source>
        <dbReference type="ARBA" id="ARBA00004651"/>
    </source>
</evidence>
<dbReference type="CDD" id="cd06853">
    <property type="entry name" value="GT_WecA_like"/>
    <property type="match status" value="1"/>
</dbReference>
<feature type="transmembrane region" description="Helical" evidence="7">
    <location>
        <begin position="71"/>
        <end position="87"/>
    </location>
</feature>
<feature type="transmembrane region" description="Helical" evidence="7">
    <location>
        <begin position="351"/>
        <end position="376"/>
    </location>
</feature>
<sequence length="536" mass="57884">MMELALCFIMSFFISVVLIPILMRYAPQLGLVDRPEARKIHLGLVPRVGGIGIVLSAMVPIFVFAPIDITVAGYLIGATIIVVFGVLDDRLNLDFRLKFLGQAAGASAAIAAGIGFDQLPLLDMEGYGRIALYAVAMVFLIGVTNAFNLIDGLDGLAAGSALISLAALGMLSVLTHGTGPVVMIAVAIIGGILGFLKYNTHPAIVFMGDGGSQFLGFSIGALAMLLIDGSQERVSPATILPLLGLSLFDTAMVMFIRLREGRSPFSPDRNHIHYKLLDLGLKHHQAVAAIYGLQSLMVVAAYQLRFQDDLTIILVYVCLCAACVVTYRYLRQHKQRQQHAGSKWFYCPQSLRNLLLLYIKISVAAYLVLGACIVAPPSVDMGILALGLALFTILSVAFSKPWSMMARRLSAYLASIYVSYLFATSIGLPWLNVFWFHLWIASIGVAVTFVLVFSPRDEFRLSNLDILIVIVALGALTVSAFQFNATQIASLVIQGLVLIYACECLLAIKASRFGAVGFLSTLSLLLTGAQLLLSVR</sequence>
<keyword evidence="3 8" id="KW-0808">Transferase</keyword>
<feature type="transmembrane region" description="Helical" evidence="7">
    <location>
        <begin position="310"/>
        <end position="330"/>
    </location>
</feature>
<feature type="transmembrane region" description="Helical" evidence="7">
    <location>
        <begin position="488"/>
        <end position="508"/>
    </location>
</feature>
<gene>
    <name evidence="8" type="ORF">SMD27_22605</name>
</gene>
<reference evidence="8 9" key="1">
    <citation type="journal article" date="2016" name="Antonie Van Leeuwenhoek">
        <title>Dongia soli sp. nov., isolated from soil from Dokdo, Korea.</title>
        <authorList>
            <person name="Kim D.U."/>
            <person name="Lee H."/>
            <person name="Kim H."/>
            <person name="Kim S.G."/>
            <person name="Ka J.O."/>
        </authorList>
    </citation>
    <scope>NUCLEOTIDE SEQUENCE [LARGE SCALE GENOMIC DNA]</scope>
    <source>
        <strain evidence="8 9">D78</strain>
    </source>
</reference>
<dbReference type="RefSeq" id="WP_320510721.1">
    <property type="nucleotide sequence ID" value="NZ_JAXCLW010000012.1"/>
</dbReference>
<feature type="transmembrane region" description="Helical" evidence="7">
    <location>
        <begin position="434"/>
        <end position="452"/>
    </location>
</feature>
<feature type="transmembrane region" description="Helical" evidence="7">
    <location>
        <begin position="130"/>
        <end position="149"/>
    </location>
</feature>
<evidence type="ECO:0000313" key="8">
    <source>
        <dbReference type="EMBL" id="MDY0885646.1"/>
    </source>
</evidence>
<evidence type="ECO:0000313" key="9">
    <source>
        <dbReference type="Proteomes" id="UP001279642"/>
    </source>
</evidence>
<feature type="transmembrane region" description="Helical" evidence="7">
    <location>
        <begin position="515"/>
        <end position="533"/>
    </location>
</feature>
<organism evidence="8 9">
    <name type="scientific">Dongia soli</name>
    <dbReference type="NCBI Taxonomy" id="600628"/>
    <lineage>
        <taxon>Bacteria</taxon>
        <taxon>Pseudomonadati</taxon>
        <taxon>Pseudomonadota</taxon>
        <taxon>Alphaproteobacteria</taxon>
        <taxon>Rhodospirillales</taxon>
        <taxon>Dongiaceae</taxon>
        <taxon>Dongia</taxon>
    </lineage>
</organism>
<accession>A0ABU5EH07</accession>
<feature type="transmembrane region" description="Helical" evidence="7">
    <location>
        <begin position="6"/>
        <end position="23"/>
    </location>
</feature>
<evidence type="ECO:0000256" key="4">
    <source>
        <dbReference type="ARBA" id="ARBA00022692"/>
    </source>
</evidence>
<feature type="transmembrane region" description="Helical" evidence="7">
    <location>
        <begin position="180"/>
        <end position="196"/>
    </location>
</feature>
<evidence type="ECO:0000256" key="3">
    <source>
        <dbReference type="ARBA" id="ARBA00022679"/>
    </source>
</evidence>
<feature type="transmembrane region" description="Helical" evidence="7">
    <location>
        <begin position="286"/>
        <end position="304"/>
    </location>
</feature>
<name>A0ABU5EH07_9PROT</name>
<feature type="transmembrane region" description="Helical" evidence="7">
    <location>
        <begin position="411"/>
        <end position="428"/>
    </location>
</feature>
<keyword evidence="9" id="KW-1185">Reference proteome</keyword>
<dbReference type="PANTHER" id="PTHR22926:SF3">
    <property type="entry name" value="UNDECAPRENYL-PHOSPHATE ALPHA-N-ACETYLGLUCOSAMINYL 1-PHOSPHATE TRANSFERASE"/>
    <property type="match status" value="1"/>
</dbReference>
<dbReference type="InterPro" id="IPR018480">
    <property type="entry name" value="PNAcMuramoyl-5peptid_Trfase_CS"/>
</dbReference>
<feature type="transmembrane region" description="Helical" evidence="7">
    <location>
        <begin position="382"/>
        <end position="399"/>
    </location>
</feature>
<dbReference type="Pfam" id="PF00953">
    <property type="entry name" value="Glycos_transf_4"/>
    <property type="match status" value="1"/>
</dbReference>
<keyword evidence="4 7" id="KW-0812">Transmembrane</keyword>
<dbReference type="EMBL" id="JAXCLW010000012">
    <property type="protein sequence ID" value="MDY0885646.1"/>
    <property type="molecule type" value="Genomic_DNA"/>
</dbReference>
<keyword evidence="6 7" id="KW-0472">Membrane</keyword>
<protein>
    <submittedName>
        <fullName evidence="8">MraY family glycosyltransferase</fullName>
        <ecNumber evidence="8">2.7.8.-</ecNumber>
    </submittedName>
</protein>
<feature type="transmembrane region" description="Helical" evidence="7">
    <location>
        <begin position="156"/>
        <end position="174"/>
    </location>
</feature>
<feature type="transmembrane region" description="Helical" evidence="7">
    <location>
        <begin position="203"/>
        <end position="227"/>
    </location>
</feature>
<dbReference type="PANTHER" id="PTHR22926">
    <property type="entry name" value="PHOSPHO-N-ACETYLMURAMOYL-PENTAPEPTIDE-TRANSFERASE"/>
    <property type="match status" value="1"/>
</dbReference>
<dbReference type="Proteomes" id="UP001279642">
    <property type="component" value="Unassembled WGS sequence"/>
</dbReference>
<comment type="caution">
    <text evidence="8">The sequence shown here is derived from an EMBL/GenBank/DDBJ whole genome shotgun (WGS) entry which is preliminary data.</text>
</comment>
<keyword evidence="2" id="KW-1003">Cell membrane</keyword>